<dbReference type="EMBL" id="JAFBCF010000001">
    <property type="protein sequence ID" value="MBM7799572.1"/>
    <property type="molecule type" value="Genomic_DNA"/>
</dbReference>
<dbReference type="Gene3D" id="3.40.50.1820">
    <property type="entry name" value="alpha/beta hydrolase"/>
    <property type="match status" value="1"/>
</dbReference>
<dbReference type="Proteomes" id="UP000704762">
    <property type="component" value="Unassembled WGS sequence"/>
</dbReference>
<keyword evidence="4 8" id="KW-0378">Hydrolase</keyword>
<accession>A0ABS2RLV8</accession>
<evidence type="ECO:0000256" key="1">
    <source>
        <dbReference type="ARBA" id="ARBA00001070"/>
    </source>
</evidence>
<dbReference type="Pfam" id="PF00326">
    <property type="entry name" value="Peptidase_S9"/>
    <property type="match status" value="1"/>
</dbReference>
<evidence type="ECO:0000259" key="6">
    <source>
        <dbReference type="Pfam" id="PF00326"/>
    </source>
</evidence>
<feature type="domain" description="Peptidase S9 prolyl oligopeptidase catalytic" evidence="6">
    <location>
        <begin position="491"/>
        <end position="696"/>
    </location>
</feature>
<evidence type="ECO:0000259" key="7">
    <source>
        <dbReference type="Pfam" id="PF02897"/>
    </source>
</evidence>
<keyword evidence="9" id="KW-1185">Reference proteome</keyword>
<proteinExistence type="predicted"/>
<dbReference type="InterPro" id="IPR029058">
    <property type="entry name" value="AB_hydrolase_fold"/>
</dbReference>
<comment type="catalytic activity">
    <reaction evidence="1">
        <text>Hydrolysis of Pro-|-Xaa &gt;&gt; Ala-|-Xaa in oligopeptides.</text>
        <dbReference type="EC" id="3.4.21.26"/>
    </reaction>
</comment>
<dbReference type="InterPro" id="IPR023302">
    <property type="entry name" value="Pept_S9A_N"/>
</dbReference>
<evidence type="ECO:0000256" key="3">
    <source>
        <dbReference type="ARBA" id="ARBA00022670"/>
    </source>
</evidence>
<evidence type="ECO:0000256" key="5">
    <source>
        <dbReference type="ARBA" id="ARBA00022825"/>
    </source>
</evidence>
<dbReference type="PANTHER" id="PTHR42881:SF2">
    <property type="entry name" value="PROLYL ENDOPEPTIDASE"/>
    <property type="match status" value="1"/>
</dbReference>
<dbReference type="PRINTS" id="PR00862">
    <property type="entry name" value="PROLIGOPTASE"/>
</dbReference>
<protein>
    <recommendedName>
        <fullName evidence="2">prolyl oligopeptidase</fullName>
        <ecNumber evidence="2">3.4.21.26</ecNumber>
    </recommendedName>
</protein>
<dbReference type="GO" id="GO:0004252">
    <property type="term" value="F:serine-type endopeptidase activity"/>
    <property type="evidence" value="ECO:0007669"/>
    <property type="project" value="UniProtKB-EC"/>
</dbReference>
<dbReference type="Gene3D" id="2.130.10.120">
    <property type="entry name" value="Prolyl oligopeptidase, N-terminal domain"/>
    <property type="match status" value="1"/>
</dbReference>
<dbReference type="InterPro" id="IPR001375">
    <property type="entry name" value="Peptidase_S9_cat"/>
</dbReference>
<dbReference type="Pfam" id="PF02897">
    <property type="entry name" value="Peptidase_S9_N"/>
    <property type="match status" value="1"/>
</dbReference>
<evidence type="ECO:0000313" key="8">
    <source>
        <dbReference type="EMBL" id="MBM7799572.1"/>
    </source>
</evidence>
<dbReference type="EC" id="3.4.21.26" evidence="2"/>
<dbReference type="SUPFAM" id="SSF53474">
    <property type="entry name" value="alpha/beta-Hydrolases"/>
    <property type="match status" value="1"/>
</dbReference>
<keyword evidence="3" id="KW-0645">Protease</keyword>
<dbReference type="RefSeq" id="WP_204918415.1">
    <property type="nucleotide sequence ID" value="NZ_BAAAQP010000003.1"/>
</dbReference>
<sequence length="701" mass="75546">MPPSYPESRRADVVEDLHGLRIADPYRWLEDPDAPETADWVRRQNAVTDAHLAELQDRDWFRRTMGAIVHRPRAGVPQKKGGWYFVSRNDGLQAQDVWYVAATLDELLAGGRVIIDPNTLSDQGTDSVSSFTVSADGCYLAYTVSEGGSDWQTFRLLEVATGQPVDDVAIQTKFSSPTWLPDSTSYLYTDFSHAGHAAGTQTAALGGAKLRLHRLGQQQDRDELILEFPENDQLMFWPELSHDHKLVVVTVVEGTENRNRLWVYRVEDVDGLSRLSGPVKLIDEPVAEFSLVRVDGSVLYLSTDLDAPRGRIVRCDLDAFEASGRLELEPLLAEGGATLQAATAAGDVLVTFALQDATPKIDRYALDGRHLGPVEVPGGSVVAVESEAGDSEAFIGMSSVTSPTRAFLLDPATGTVRGLDGLVPAGESTFSPPEVTVQRRSATSADGTAVPYFLIAPAGTDLSRPRPTLLYGYGGFKIPVLADYRPGWSAWLAAGGVLAIANLRGGGEFGSDWYDQGRLANKQNVFDDFIAVGEHLKQTGVTTTGQLALHGRSNGGLLVGAVMTQRPDLAAVALPGVGVLDLLRFHKFTIGAAWISDYGNPDDPDQFQTALAYSPLHNVRPGTSYPATLVLTGDHDDRVVPLHSHKFTAALQHAHSGQAPVLTRVEVATGHGMGKPTQMVAAEWADLLAFAAHHTGLRPAG</sequence>
<comment type="caution">
    <text evidence="8">The sequence shown here is derived from an EMBL/GenBank/DDBJ whole genome shotgun (WGS) entry which is preliminary data.</text>
</comment>
<name>A0ABS2RLV8_9ACTN</name>
<dbReference type="PANTHER" id="PTHR42881">
    <property type="entry name" value="PROLYL ENDOPEPTIDASE"/>
    <property type="match status" value="1"/>
</dbReference>
<gene>
    <name evidence="8" type="ORF">JOE57_002493</name>
</gene>
<evidence type="ECO:0000256" key="4">
    <source>
        <dbReference type="ARBA" id="ARBA00022801"/>
    </source>
</evidence>
<evidence type="ECO:0000256" key="2">
    <source>
        <dbReference type="ARBA" id="ARBA00011897"/>
    </source>
</evidence>
<organism evidence="8 9">
    <name type="scientific">Microlunatus panaciterrae</name>
    <dbReference type="NCBI Taxonomy" id="400768"/>
    <lineage>
        <taxon>Bacteria</taxon>
        <taxon>Bacillati</taxon>
        <taxon>Actinomycetota</taxon>
        <taxon>Actinomycetes</taxon>
        <taxon>Propionibacteriales</taxon>
        <taxon>Propionibacteriaceae</taxon>
        <taxon>Microlunatus</taxon>
    </lineage>
</organism>
<feature type="domain" description="Peptidase S9A N-terminal" evidence="7">
    <location>
        <begin position="6"/>
        <end position="416"/>
    </location>
</feature>
<evidence type="ECO:0000313" key="9">
    <source>
        <dbReference type="Proteomes" id="UP000704762"/>
    </source>
</evidence>
<dbReference type="InterPro" id="IPR002470">
    <property type="entry name" value="Peptidase_S9A"/>
</dbReference>
<dbReference type="InterPro" id="IPR051167">
    <property type="entry name" value="Prolyl_oligopep/macrocyclase"/>
</dbReference>
<dbReference type="SUPFAM" id="SSF50993">
    <property type="entry name" value="Peptidase/esterase 'gauge' domain"/>
    <property type="match status" value="1"/>
</dbReference>
<reference evidence="8 9" key="1">
    <citation type="submission" date="2021-01" db="EMBL/GenBank/DDBJ databases">
        <title>Sequencing the genomes of 1000 actinobacteria strains.</title>
        <authorList>
            <person name="Klenk H.-P."/>
        </authorList>
    </citation>
    <scope>NUCLEOTIDE SEQUENCE [LARGE SCALE GENOMIC DNA]</scope>
    <source>
        <strain evidence="8 9">DSM 18662</strain>
    </source>
</reference>
<keyword evidence="5" id="KW-0720">Serine protease</keyword>